<dbReference type="RefSeq" id="WP_068664246.1">
    <property type="nucleotide sequence ID" value="NZ_CP015520.1"/>
</dbReference>
<dbReference type="Proteomes" id="UP000076969">
    <property type="component" value="Chromosome"/>
</dbReference>
<keyword evidence="8" id="KW-1185">Reference proteome</keyword>
<dbReference type="Pfam" id="PF01917">
    <property type="entry name" value="Flagellin_arch-type"/>
    <property type="match status" value="1"/>
</dbReference>
<keyword evidence="6" id="KW-0472">Membrane</keyword>
<dbReference type="EMBL" id="CP015520">
    <property type="protein sequence ID" value="ANF21990.1"/>
    <property type="molecule type" value="Genomic_DNA"/>
</dbReference>
<accession>A0A172WEY7</accession>
<dbReference type="NCBIfam" id="TIGR02537">
    <property type="entry name" value="arch_flag_Nterm"/>
    <property type="match status" value="1"/>
</dbReference>
<evidence type="ECO:0000256" key="6">
    <source>
        <dbReference type="SAM" id="Phobius"/>
    </source>
</evidence>
<dbReference type="OrthoDB" id="102632at2157"/>
<evidence type="ECO:0000256" key="1">
    <source>
        <dbReference type="ARBA" id="ARBA00002236"/>
    </source>
</evidence>
<protein>
    <recommendedName>
        <fullName evidence="5">Flagellin</fullName>
    </recommendedName>
</protein>
<keyword evidence="4 5" id="KW-0974">Archaeal flagellum</keyword>
<dbReference type="InterPro" id="IPR013373">
    <property type="entry name" value="Flagellin/pilin_N_arc"/>
</dbReference>
<keyword evidence="6" id="KW-0812">Transmembrane</keyword>
<gene>
    <name evidence="7" type="ORF">A7C91_01360</name>
</gene>
<comment type="subcellular location">
    <subcellularLocation>
        <location evidence="2 5">Archaeal flagellum</location>
    </subcellularLocation>
</comment>
<dbReference type="AlphaFoldDB" id="A0A172WEY7"/>
<evidence type="ECO:0000313" key="7">
    <source>
        <dbReference type="EMBL" id="ANF21990.1"/>
    </source>
</evidence>
<dbReference type="GO" id="GO:0097589">
    <property type="term" value="C:archaeal-type flagellum"/>
    <property type="evidence" value="ECO:0007669"/>
    <property type="project" value="UniProtKB-SubCell"/>
</dbReference>
<evidence type="ECO:0000256" key="5">
    <source>
        <dbReference type="RuleBase" id="RU361282"/>
    </source>
</evidence>
<keyword evidence="7" id="KW-0969">Cilium</keyword>
<comment type="function">
    <text evidence="1 5">Flagellin is the subunit protein which polymerizes to form the filaments of archaeal flagella.</text>
</comment>
<dbReference type="NCBIfam" id="NF006325">
    <property type="entry name" value="PRK08541.1"/>
    <property type="match status" value="1"/>
</dbReference>
<dbReference type="GO" id="GO:0097588">
    <property type="term" value="P:archaeal or bacterial-type flagellum-dependent cell motility"/>
    <property type="evidence" value="ECO:0007669"/>
    <property type="project" value="InterPro"/>
</dbReference>
<dbReference type="InterPro" id="IPR002774">
    <property type="entry name" value="Flagellin_arc-type"/>
</dbReference>
<dbReference type="STRING" id="1712654.A7C91_01360"/>
<evidence type="ECO:0000256" key="4">
    <source>
        <dbReference type="ARBA" id="ARBA00022440"/>
    </source>
</evidence>
<name>A0A172WEY7_9EURY</name>
<organism evidence="7 8">
    <name type="scientific">Thermococcus piezophilus</name>
    <dbReference type="NCBI Taxonomy" id="1712654"/>
    <lineage>
        <taxon>Archaea</taxon>
        <taxon>Methanobacteriati</taxon>
        <taxon>Methanobacteriota</taxon>
        <taxon>Thermococci</taxon>
        <taxon>Thermococcales</taxon>
        <taxon>Thermococcaceae</taxon>
        <taxon>Thermococcus</taxon>
    </lineage>
</organism>
<reference evidence="8" key="1">
    <citation type="journal article" date="2016" name="Syst. Appl. Microbiol.">
        <title>Thermococcus piezophilus sp. nov., a novel hyperthermophilic and piezophilic archaeon with a broad pressure range for growth, isolated from a deepest hydrothermal vent at the Mid-Cayman Rise.</title>
        <authorList>
            <person name="Dalmasso C."/>
            <person name="Oger P."/>
            <person name="Selva G."/>
            <person name="Courtine D."/>
            <person name="L'Haridon S."/>
            <person name="Garlaschelli A."/>
            <person name="Roussel E."/>
            <person name="Miyazaki J."/>
            <person name="Reveillaud J."/>
            <person name="Jebbar M."/>
            <person name="Takai K."/>
            <person name="Maignien L."/>
            <person name="Alain K."/>
        </authorList>
    </citation>
    <scope>NUCLEOTIDE SEQUENCE [LARGE SCALE GENOMIC DNA]</scope>
    <source>
        <strain evidence="8">CDGS</strain>
    </source>
</reference>
<dbReference type="GeneID" id="28494800"/>
<keyword evidence="6" id="KW-1133">Transmembrane helix</keyword>
<comment type="similarity">
    <text evidence="3 5">Belongs to the archaeal flagellin family.</text>
</comment>
<feature type="transmembrane region" description="Helical" evidence="6">
    <location>
        <begin position="6"/>
        <end position="30"/>
    </location>
</feature>
<dbReference type="PANTHER" id="PTHR35903:SF1">
    <property type="entry name" value="FLAGELLIN B1"/>
    <property type="match status" value="1"/>
</dbReference>
<dbReference type="KEGG" id="tpie:A7C91_01360"/>
<sequence>MRRGAIGIGTLIVFIAMVLVAAVAAGVLISTSGYLQQKAMATGRQTTQEVASGIKVMNVYGYTPADPAGSGNITRMVLYVSPNAGSGGIDLAHVRVVLSDGKRMAVYRYYDPNEDPDLQANYFIYSGDVSNVFADVGEDPTTGAVNVSTYTPTPASNISTLWKNLYYYNTNADGNGQRMLFGIIVVSDSDQSLSGSPAHPTLSWGDIVAIALWTIPFDDDGDPTTGYGLGPGTKVTGKVIPENGAGGVIDFTTPSTYTDNLMELQ</sequence>
<evidence type="ECO:0000313" key="8">
    <source>
        <dbReference type="Proteomes" id="UP000076969"/>
    </source>
</evidence>
<proteinExistence type="inferred from homology"/>
<dbReference type="PANTHER" id="PTHR35903">
    <property type="entry name" value="FLAGELLIN B1"/>
    <property type="match status" value="1"/>
</dbReference>
<dbReference type="GO" id="GO:0005198">
    <property type="term" value="F:structural molecule activity"/>
    <property type="evidence" value="ECO:0007669"/>
    <property type="project" value="InterPro"/>
</dbReference>
<keyword evidence="7" id="KW-0966">Cell projection</keyword>
<keyword evidence="7" id="KW-0282">Flagellum</keyword>
<evidence type="ECO:0000256" key="2">
    <source>
        <dbReference type="ARBA" id="ARBA00004618"/>
    </source>
</evidence>
<evidence type="ECO:0000256" key="3">
    <source>
        <dbReference type="ARBA" id="ARBA00010256"/>
    </source>
</evidence>